<feature type="domain" description="Carrier" evidence="1">
    <location>
        <begin position="1"/>
        <end position="79"/>
    </location>
</feature>
<dbReference type="InterPro" id="IPR009081">
    <property type="entry name" value="PP-bd_ACP"/>
</dbReference>
<evidence type="ECO:0000313" key="2">
    <source>
        <dbReference type="EMBL" id="NEA86595.1"/>
    </source>
</evidence>
<comment type="caution">
    <text evidence="2">The sequence shown here is derived from an EMBL/GenBank/DDBJ whole genome shotgun (WGS) entry which is preliminary data.</text>
</comment>
<dbReference type="Gene3D" id="1.10.1200.10">
    <property type="entry name" value="ACP-like"/>
    <property type="match status" value="1"/>
</dbReference>
<dbReference type="EMBL" id="JAAGMD010000309">
    <property type="protein sequence ID" value="NEA86595.1"/>
    <property type="molecule type" value="Genomic_DNA"/>
</dbReference>
<dbReference type="SUPFAM" id="SSF47336">
    <property type="entry name" value="ACP-like"/>
    <property type="match status" value="1"/>
</dbReference>
<reference evidence="2" key="1">
    <citation type="submission" date="2020-01" db="EMBL/GenBank/DDBJ databases">
        <title>Insect and environment-associated Actinomycetes.</title>
        <authorList>
            <person name="Currrie C."/>
            <person name="Chevrette M."/>
            <person name="Carlson C."/>
            <person name="Stubbendieck R."/>
            <person name="Wendt-Pienkowski E."/>
        </authorList>
    </citation>
    <scope>NUCLEOTIDE SEQUENCE</scope>
    <source>
        <strain evidence="2">SID14436</strain>
    </source>
</reference>
<dbReference type="Pfam" id="PF00550">
    <property type="entry name" value="PP-binding"/>
    <property type="match status" value="1"/>
</dbReference>
<evidence type="ECO:0000259" key="1">
    <source>
        <dbReference type="PROSITE" id="PS50075"/>
    </source>
</evidence>
<protein>
    <submittedName>
        <fullName evidence="2">Acyl carrier protein</fullName>
    </submittedName>
</protein>
<dbReference type="AlphaFoldDB" id="A0A6G3QTC3"/>
<dbReference type="PROSITE" id="PS50075">
    <property type="entry name" value="CARRIER"/>
    <property type="match status" value="1"/>
</dbReference>
<accession>A0A6G3QTC3</accession>
<organism evidence="2">
    <name type="scientific">Streptomyces sp. SID14436</name>
    <dbReference type="NCBI Taxonomy" id="2706070"/>
    <lineage>
        <taxon>Bacteria</taxon>
        <taxon>Bacillati</taxon>
        <taxon>Actinomycetota</taxon>
        <taxon>Actinomycetes</taxon>
        <taxon>Kitasatosporales</taxon>
        <taxon>Streptomycetaceae</taxon>
        <taxon>Streptomyces</taxon>
    </lineage>
</organism>
<proteinExistence type="predicted"/>
<dbReference type="InterPro" id="IPR036736">
    <property type="entry name" value="ACP-like_sf"/>
</dbReference>
<gene>
    <name evidence="2" type="ORF">G3I53_11185</name>
</gene>
<dbReference type="RefSeq" id="WP_055595241.1">
    <property type="nucleotide sequence ID" value="NZ_JAAGMD010000309.1"/>
</dbReference>
<sequence>MVAYETLEQILRAQLPALEHEPEVPKDLPLAAVGLDSVATVVLMDTLEDILGVTFPDHTIAPATFRTPGSLWAVLDQLANG</sequence>
<name>A0A6G3QTC3_9ACTN</name>